<keyword evidence="3" id="KW-1185">Reference proteome</keyword>
<evidence type="ECO:0000313" key="3">
    <source>
        <dbReference type="Proteomes" id="UP000822688"/>
    </source>
</evidence>
<feature type="region of interest" description="Disordered" evidence="1">
    <location>
        <begin position="77"/>
        <end position="108"/>
    </location>
</feature>
<feature type="region of interest" description="Disordered" evidence="1">
    <location>
        <begin position="1"/>
        <end position="27"/>
    </location>
</feature>
<comment type="caution">
    <text evidence="2">The sequence shown here is derived from an EMBL/GenBank/DDBJ whole genome shotgun (WGS) entry which is preliminary data.</text>
</comment>
<feature type="compositionally biased region" description="Polar residues" evidence="1">
    <location>
        <begin position="92"/>
        <end position="108"/>
    </location>
</feature>
<name>A0A8T0HS72_CERPU</name>
<evidence type="ECO:0000256" key="1">
    <source>
        <dbReference type="SAM" id="MobiDB-lite"/>
    </source>
</evidence>
<protein>
    <submittedName>
        <fullName evidence="2">Uncharacterized protein</fullName>
    </submittedName>
</protein>
<accession>A0A8T0HS72</accession>
<dbReference type="AlphaFoldDB" id="A0A8T0HS72"/>
<dbReference type="EMBL" id="CM026426">
    <property type="protein sequence ID" value="KAG0573595.1"/>
    <property type="molecule type" value="Genomic_DNA"/>
</dbReference>
<proteinExistence type="predicted"/>
<organism evidence="2 3">
    <name type="scientific">Ceratodon purpureus</name>
    <name type="common">Fire moss</name>
    <name type="synonym">Dicranum purpureum</name>
    <dbReference type="NCBI Taxonomy" id="3225"/>
    <lineage>
        <taxon>Eukaryota</taxon>
        <taxon>Viridiplantae</taxon>
        <taxon>Streptophyta</taxon>
        <taxon>Embryophyta</taxon>
        <taxon>Bryophyta</taxon>
        <taxon>Bryophytina</taxon>
        <taxon>Bryopsida</taxon>
        <taxon>Dicranidae</taxon>
        <taxon>Pseudoditrichales</taxon>
        <taxon>Ditrichaceae</taxon>
        <taxon>Ceratodon</taxon>
    </lineage>
</organism>
<evidence type="ECO:0000313" key="2">
    <source>
        <dbReference type="EMBL" id="KAG0573595.1"/>
    </source>
</evidence>
<dbReference type="Proteomes" id="UP000822688">
    <property type="component" value="Chromosome V"/>
</dbReference>
<reference evidence="2" key="1">
    <citation type="submission" date="2020-06" db="EMBL/GenBank/DDBJ databases">
        <title>WGS assembly of Ceratodon purpureus strain R40.</title>
        <authorList>
            <person name="Carey S.B."/>
            <person name="Jenkins J."/>
            <person name="Shu S."/>
            <person name="Lovell J.T."/>
            <person name="Sreedasyam A."/>
            <person name="Maumus F."/>
            <person name="Tiley G.P."/>
            <person name="Fernandez-Pozo N."/>
            <person name="Barry K."/>
            <person name="Chen C."/>
            <person name="Wang M."/>
            <person name="Lipzen A."/>
            <person name="Daum C."/>
            <person name="Saski C.A."/>
            <person name="Payton A.C."/>
            <person name="Mcbreen J.C."/>
            <person name="Conrad R.E."/>
            <person name="Kollar L.M."/>
            <person name="Olsson S."/>
            <person name="Huttunen S."/>
            <person name="Landis J.B."/>
            <person name="Wickett N.J."/>
            <person name="Johnson M.G."/>
            <person name="Rensing S.A."/>
            <person name="Grimwood J."/>
            <person name="Schmutz J."/>
            <person name="Mcdaniel S.F."/>
        </authorList>
    </citation>
    <scope>NUCLEOTIDE SEQUENCE</scope>
    <source>
        <strain evidence="2">R40</strain>
    </source>
</reference>
<gene>
    <name evidence="2" type="ORF">KC19_VG191900</name>
</gene>
<sequence>MGWERGERMPHGAHRNHCPAQNDGNFHKTTRAHTLLKQPNLPALSYPCTCHLPTASQMDTKTSDIGHQSIQSLHQHTISPFLTTSHRRSRSQLKFTKTATSSTYPNPP</sequence>
<feature type="compositionally biased region" description="Basic and acidic residues" evidence="1">
    <location>
        <begin position="1"/>
        <end position="10"/>
    </location>
</feature>